<evidence type="ECO:0000256" key="4">
    <source>
        <dbReference type="ARBA" id="ARBA00022741"/>
    </source>
</evidence>
<dbReference type="PANTHER" id="PTHR42914:SF1">
    <property type="entry name" value="7-CYANO-7-DEAZAGUANINE SYNTHASE"/>
    <property type="match status" value="1"/>
</dbReference>
<evidence type="ECO:0000256" key="2">
    <source>
        <dbReference type="ARBA" id="ARBA00022598"/>
    </source>
</evidence>
<evidence type="ECO:0000256" key="7">
    <source>
        <dbReference type="ARBA" id="ARBA00037993"/>
    </source>
</evidence>
<protein>
    <recommendedName>
        <fullName evidence="8">7-cyano-7-deazaguanine synthase</fullName>
        <ecNumber evidence="8">6.3.4.20</ecNumber>
    </recommendedName>
</protein>
<evidence type="ECO:0000256" key="1">
    <source>
        <dbReference type="ARBA" id="ARBA00005061"/>
    </source>
</evidence>
<evidence type="ECO:0000256" key="8">
    <source>
        <dbReference type="ARBA" id="ARBA00039149"/>
    </source>
</evidence>
<evidence type="ECO:0000313" key="11">
    <source>
        <dbReference type="Proteomes" id="UP000637383"/>
    </source>
</evidence>
<dbReference type="Gene3D" id="3.40.50.620">
    <property type="entry name" value="HUPs"/>
    <property type="match status" value="1"/>
</dbReference>
<comment type="catalytic activity">
    <reaction evidence="9">
        <text>7-carboxy-7-carbaguanine + NH4(+) + 2 ATP = 7-cyano-7-carbaguanine + 2 AMP + 2 diphosphate + 2 H(+)</text>
        <dbReference type="Rhea" id="RHEA:27982"/>
        <dbReference type="ChEBI" id="CHEBI:15378"/>
        <dbReference type="ChEBI" id="CHEBI:28938"/>
        <dbReference type="ChEBI" id="CHEBI:30616"/>
        <dbReference type="ChEBI" id="CHEBI:33019"/>
        <dbReference type="ChEBI" id="CHEBI:45075"/>
        <dbReference type="ChEBI" id="CHEBI:61036"/>
        <dbReference type="ChEBI" id="CHEBI:456215"/>
        <dbReference type="EC" id="6.3.4.20"/>
    </reaction>
</comment>
<comment type="pathway">
    <text evidence="1">Purine metabolism; 7-cyano-7-deazaguanine biosynthesis.</text>
</comment>
<keyword evidence="3" id="KW-0479">Metal-binding</keyword>
<dbReference type="InterPro" id="IPR014729">
    <property type="entry name" value="Rossmann-like_a/b/a_fold"/>
</dbReference>
<name>A0ABR8KKL6_9NOSO</name>
<sequence length="191" mass="21175">MLQSEAQVNLLLSGGVDSAALIAFYLSRGSTVRGVHYNYNQPSFEGERRAVLALAQHYSISLKTIDLGLKIACTQGEYHCRNATLLLASASILPTKQSRFSIGIHAGTPYYDCSKEFLKDIQRIFNGYFSGSVQVEAPFIEFTKKDIFKYCKNAKVPIDITFSCERRGDIPCGECPSCLDRRALDESLGNL</sequence>
<proteinExistence type="inferred from homology"/>
<organism evidence="10 11">
    <name type="scientific">Nostoc paludosum FACHB-159</name>
    <dbReference type="NCBI Taxonomy" id="2692908"/>
    <lineage>
        <taxon>Bacteria</taxon>
        <taxon>Bacillati</taxon>
        <taxon>Cyanobacteriota</taxon>
        <taxon>Cyanophyceae</taxon>
        <taxon>Nostocales</taxon>
        <taxon>Nostocaceae</taxon>
        <taxon>Nostoc</taxon>
    </lineage>
</organism>
<dbReference type="PANTHER" id="PTHR42914">
    <property type="entry name" value="7-CYANO-7-DEAZAGUANINE SYNTHASE"/>
    <property type="match status" value="1"/>
</dbReference>
<evidence type="ECO:0000313" key="10">
    <source>
        <dbReference type="EMBL" id="MBD2738653.1"/>
    </source>
</evidence>
<comment type="caution">
    <text evidence="10">The sequence shown here is derived from an EMBL/GenBank/DDBJ whole genome shotgun (WGS) entry which is preliminary data.</text>
</comment>
<keyword evidence="5" id="KW-0862">Zinc</keyword>
<keyword evidence="4" id="KW-0547">Nucleotide-binding</keyword>
<evidence type="ECO:0000256" key="9">
    <source>
        <dbReference type="ARBA" id="ARBA00047890"/>
    </source>
</evidence>
<dbReference type="SUPFAM" id="SSF52402">
    <property type="entry name" value="Adenine nucleotide alpha hydrolases-like"/>
    <property type="match status" value="1"/>
</dbReference>
<comment type="similarity">
    <text evidence="7">Belongs to the QueC family.</text>
</comment>
<dbReference type="EC" id="6.3.4.20" evidence="8"/>
<dbReference type="EMBL" id="JACJTU010000055">
    <property type="protein sequence ID" value="MBD2738653.1"/>
    <property type="molecule type" value="Genomic_DNA"/>
</dbReference>
<evidence type="ECO:0000256" key="6">
    <source>
        <dbReference type="ARBA" id="ARBA00022840"/>
    </source>
</evidence>
<accession>A0ABR8KKL6</accession>
<dbReference type="InterPro" id="IPR018317">
    <property type="entry name" value="QueC"/>
</dbReference>
<evidence type="ECO:0000256" key="3">
    <source>
        <dbReference type="ARBA" id="ARBA00022723"/>
    </source>
</evidence>
<reference evidence="10 11" key="1">
    <citation type="journal article" date="2020" name="ISME J.">
        <title>Comparative genomics reveals insights into cyanobacterial evolution and habitat adaptation.</title>
        <authorList>
            <person name="Chen M.Y."/>
            <person name="Teng W.K."/>
            <person name="Zhao L."/>
            <person name="Hu C.X."/>
            <person name="Zhou Y.K."/>
            <person name="Han B.P."/>
            <person name="Song L.R."/>
            <person name="Shu W.S."/>
        </authorList>
    </citation>
    <scope>NUCLEOTIDE SEQUENCE [LARGE SCALE GENOMIC DNA]</scope>
    <source>
        <strain evidence="10 11">FACHB-159</strain>
    </source>
</reference>
<keyword evidence="2" id="KW-0436">Ligase</keyword>
<evidence type="ECO:0000256" key="5">
    <source>
        <dbReference type="ARBA" id="ARBA00022833"/>
    </source>
</evidence>
<dbReference type="Pfam" id="PF06508">
    <property type="entry name" value="QueC"/>
    <property type="match status" value="2"/>
</dbReference>
<dbReference type="RefSeq" id="WP_190959179.1">
    <property type="nucleotide sequence ID" value="NZ_JACJTU010000055.1"/>
</dbReference>
<keyword evidence="6" id="KW-0067">ATP-binding</keyword>
<gene>
    <name evidence="10" type="ORF">H6H03_33065</name>
</gene>
<keyword evidence="11" id="KW-1185">Reference proteome</keyword>
<dbReference type="Proteomes" id="UP000637383">
    <property type="component" value="Unassembled WGS sequence"/>
</dbReference>